<protein>
    <recommendedName>
        <fullName evidence="5">Phosphotyrosine protein phosphatase I domain-containing protein</fullName>
    </recommendedName>
</protein>
<dbReference type="PANTHER" id="PTHR11717:SF7">
    <property type="entry name" value="LOW MOLECULAR WEIGHT PHOSPHOTYROSINE PROTEIN PHOSPHATASE"/>
    <property type="match status" value="1"/>
</dbReference>
<sequence length="206" mass="22469">MAALRNLSTDSLLNHAVKAPNKHGVSTDGAIAETSTASSRPISVLFVCLGNICRSPMAEAVFRSLALSDQRLGQIDSCGTGAYHEGHSPDPRTISTLQENGIVDYEHSARKIQVADFDTFDYILAMDGENLHDLLRLKTRVIKKKDAGLNKEKLSAKVMLFGDFGGMKGEQVADPYYGERNGFAIAYEQMIRFSNGFVAQVLDAPE</sequence>
<dbReference type="InterPro" id="IPR017867">
    <property type="entry name" value="Tyr_phospatase_low_mol_wt"/>
</dbReference>
<dbReference type="Proteomes" id="UP000664203">
    <property type="component" value="Unassembled WGS sequence"/>
</dbReference>
<evidence type="ECO:0000256" key="4">
    <source>
        <dbReference type="PIRSR" id="PIRSR617867-1"/>
    </source>
</evidence>
<dbReference type="AlphaFoldDB" id="A0A8H3IRV1"/>
<dbReference type="GO" id="GO:0004725">
    <property type="term" value="F:protein tyrosine phosphatase activity"/>
    <property type="evidence" value="ECO:0007669"/>
    <property type="project" value="InterPro"/>
</dbReference>
<dbReference type="PRINTS" id="PR00719">
    <property type="entry name" value="LMWPTPASE"/>
</dbReference>
<keyword evidence="3" id="KW-0904">Protein phosphatase</keyword>
<dbReference type="InterPro" id="IPR036196">
    <property type="entry name" value="Ptyr_pPase_sf"/>
</dbReference>
<evidence type="ECO:0000313" key="7">
    <source>
        <dbReference type="Proteomes" id="UP000664203"/>
    </source>
</evidence>
<keyword evidence="7" id="KW-1185">Reference proteome</keyword>
<keyword evidence="2" id="KW-0378">Hydrolase</keyword>
<evidence type="ECO:0000256" key="3">
    <source>
        <dbReference type="ARBA" id="ARBA00022912"/>
    </source>
</evidence>
<evidence type="ECO:0000313" key="6">
    <source>
        <dbReference type="EMBL" id="CAF9925085.1"/>
    </source>
</evidence>
<evidence type="ECO:0000259" key="5">
    <source>
        <dbReference type="SMART" id="SM00226"/>
    </source>
</evidence>
<dbReference type="Pfam" id="PF01451">
    <property type="entry name" value="LMWPc"/>
    <property type="match status" value="1"/>
</dbReference>
<dbReference type="OrthoDB" id="3388at2759"/>
<accession>A0A8H3IRV1</accession>
<dbReference type="PANTHER" id="PTHR11717">
    <property type="entry name" value="LOW MOLECULAR WEIGHT PROTEIN TYROSINE PHOSPHATASE"/>
    <property type="match status" value="1"/>
</dbReference>
<feature type="active site" description="Proton donor" evidence="4">
    <location>
        <position position="174"/>
    </location>
</feature>
<dbReference type="EMBL" id="CAJPDR010000198">
    <property type="protein sequence ID" value="CAF9925085.1"/>
    <property type="molecule type" value="Genomic_DNA"/>
</dbReference>
<feature type="active site" evidence="4">
    <location>
        <position position="54"/>
    </location>
</feature>
<name>A0A8H3IRV1_9LECA</name>
<comment type="caution">
    <text evidence="6">The sequence shown here is derived from an EMBL/GenBank/DDBJ whole genome shotgun (WGS) entry which is preliminary data.</text>
</comment>
<reference evidence="6" key="1">
    <citation type="submission" date="2021-03" db="EMBL/GenBank/DDBJ databases">
        <authorList>
            <person name="Tagirdzhanova G."/>
        </authorList>
    </citation>
    <scope>NUCLEOTIDE SEQUENCE</scope>
</reference>
<dbReference type="SUPFAM" id="SSF52788">
    <property type="entry name" value="Phosphotyrosine protein phosphatases I"/>
    <property type="match status" value="1"/>
</dbReference>
<dbReference type="SMART" id="SM00226">
    <property type="entry name" value="LMWPc"/>
    <property type="match status" value="1"/>
</dbReference>
<comment type="similarity">
    <text evidence="1">Belongs to the low molecular weight phosphotyrosine protein phosphatase family.</text>
</comment>
<dbReference type="Gene3D" id="3.40.50.2300">
    <property type="match status" value="1"/>
</dbReference>
<feature type="active site" description="Nucleophile" evidence="4">
    <location>
        <position position="48"/>
    </location>
</feature>
<dbReference type="InterPro" id="IPR023485">
    <property type="entry name" value="Ptyr_pPase"/>
</dbReference>
<organism evidence="6 7">
    <name type="scientific">Alectoria fallacina</name>
    <dbReference type="NCBI Taxonomy" id="1903189"/>
    <lineage>
        <taxon>Eukaryota</taxon>
        <taxon>Fungi</taxon>
        <taxon>Dikarya</taxon>
        <taxon>Ascomycota</taxon>
        <taxon>Pezizomycotina</taxon>
        <taxon>Lecanoromycetes</taxon>
        <taxon>OSLEUM clade</taxon>
        <taxon>Lecanoromycetidae</taxon>
        <taxon>Lecanorales</taxon>
        <taxon>Lecanorineae</taxon>
        <taxon>Parmeliaceae</taxon>
        <taxon>Alectoria</taxon>
    </lineage>
</organism>
<proteinExistence type="inferred from homology"/>
<gene>
    <name evidence="6" type="ORF">ALECFALPRED_002899</name>
</gene>
<dbReference type="CDD" id="cd16343">
    <property type="entry name" value="LMWPTP"/>
    <property type="match status" value="1"/>
</dbReference>
<feature type="domain" description="Phosphotyrosine protein phosphatase I" evidence="5">
    <location>
        <begin position="42"/>
        <end position="200"/>
    </location>
</feature>
<dbReference type="InterPro" id="IPR050438">
    <property type="entry name" value="LMW_PTPase"/>
</dbReference>
<evidence type="ECO:0000256" key="2">
    <source>
        <dbReference type="ARBA" id="ARBA00022801"/>
    </source>
</evidence>
<evidence type="ECO:0000256" key="1">
    <source>
        <dbReference type="ARBA" id="ARBA00011063"/>
    </source>
</evidence>